<protein>
    <submittedName>
        <fullName evidence="2">Uncharacterized protein</fullName>
    </submittedName>
</protein>
<dbReference type="Pfam" id="PF04004">
    <property type="entry name" value="Leo1"/>
    <property type="match status" value="1"/>
</dbReference>
<evidence type="ECO:0000313" key="3">
    <source>
        <dbReference type="Proteomes" id="UP001295684"/>
    </source>
</evidence>
<dbReference type="PANTHER" id="PTHR23146">
    <property type="entry name" value="LEO1 PROTEIN"/>
    <property type="match status" value="1"/>
</dbReference>
<gene>
    <name evidence="2" type="ORF">ECRASSUSDP1_LOCUS6156</name>
</gene>
<dbReference type="GO" id="GO:0006368">
    <property type="term" value="P:transcription elongation by RNA polymerase II"/>
    <property type="evidence" value="ECO:0007669"/>
    <property type="project" value="InterPro"/>
</dbReference>
<dbReference type="Proteomes" id="UP001295684">
    <property type="component" value="Unassembled WGS sequence"/>
</dbReference>
<feature type="region of interest" description="Disordered" evidence="1">
    <location>
        <begin position="176"/>
        <end position="202"/>
    </location>
</feature>
<dbReference type="InterPro" id="IPR007149">
    <property type="entry name" value="Leo1"/>
</dbReference>
<organism evidence="2 3">
    <name type="scientific">Euplotes crassus</name>
    <dbReference type="NCBI Taxonomy" id="5936"/>
    <lineage>
        <taxon>Eukaryota</taxon>
        <taxon>Sar</taxon>
        <taxon>Alveolata</taxon>
        <taxon>Ciliophora</taxon>
        <taxon>Intramacronucleata</taxon>
        <taxon>Spirotrichea</taxon>
        <taxon>Hypotrichia</taxon>
        <taxon>Euplotida</taxon>
        <taxon>Euplotidae</taxon>
        <taxon>Moneuplotes</taxon>
    </lineage>
</organism>
<feature type="compositionally biased region" description="Basic and acidic residues" evidence="1">
    <location>
        <begin position="179"/>
        <end position="198"/>
    </location>
</feature>
<dbReference type="GO" id="GO:0032968">
    <property type="term" value="P:positive regulation of transcription elongation by RNA polymerase II"/>
    <property type="evidence" value="ECO:0007669"/>
    <property type="project" value="TreeGrafter"/>
</dbReference>
<dbReference type="GO" id="GO:1990269">
    <property type="term" value="F:RNA polymerase II C-terminal domain phosphoserine binding"/>
    <property type="evidence" value="ECO:0007669"/>
    <property type="project" value="TreeGrafter"/>
</dbReference>
<proteinExistence type="predicted"/>
<dbReference type="PANTHER" id="PTHR23146:SF0">
    <property type="entry name" value="RNA POLYMERASE-ASSOCIATED PROTEIN LEO1"/>
    <property type="match status" value="1"/>
</dbReference>
<name>A0AAD1UGI5_EUPCR</name>
<dbReference type="AlphaFoldDB" id="A0AAD1UGI5"/>
<comment type="caution">
    <text evidence="2">The sequence shown here is derived from an EMBL/GenBank/DDBJ whole genome shotgun (WGS) entry which is preliminary data.</text>
</comment>
<reference evidence="2" key="1">
    <citation type="submission" date="2023-07" db="EMBL/GenBank/DDBJ databases">
        <authorList>
            <consortium name="AG Swart"/>
            <person name="Singh M."/>
            <person name="Singh A."/>
            <person name="Seah K."/>
            <person name="Emmerich C."/>
        </authorList>
    </citation>
    <scope>NUCLEOTIDE SEQUENCE</scope>
    <source>
        <strain evidence="2">DP1</strain>
    </source>
</reference>
<accession>A0AAD1UGI5</accession>
<evidence type="ECO:0000256" key="1">
    <source>
        <dbReference type="SAM" id="MobiDB-lite"/>
    </source>
</evidence>
<keyword evidence="3" id="KW-1185">Reference proteome</keyword>
<evidence type="ECO:0000313" key="2">
    <source>
        <dbReference type="EMBL" id="CAI2364808.1"/>
    </source>
</evidence>
<dbReference type="EMBL" id="CAMPGE010005961">
    <property type="protein sequence ID" value="CAI2364808.1"/>
    <property type="molecule type" value="Genomic_DNA"/>
</dbReference>
<sequence length="228" mass="27158">MNATKINKWIPRETIQELDEDCFEMRMPNIAKIQSQPFDPENYQPEKAIQYKNEHGLIKEKSFNLLNVIRWRYTDSTTEPFVLTDKAKQMQEAVGYKPRYPDKQIESNAKIVEWSDGTFSMMIGDEILDLNFSKTTNSHLYLKTDDLLVHKNKVNRKCLVKPSKESKRAMRSIVQNANEKAKEKHQVEKKCSLDDDPRSRKRRHYDRIDNKNNLERKRARRNFLMYND</sequence>
<dbReference type="GO" id="GO:0016593">
    <property type="term" value="C:Cdc73/Paf1 complex"/>
    <property type="evidence" value="ECO:0007669"/>
    <property type="project" value="InterPro"/>
</dbReference>